<keyword evidence="1" id="KW-0479">Metal-binding</keyword>
<dbReference type="Gene3D" id="1.10.4080.10">
    <property type="entry name" value="ADP-ribosylation/Crystallin J1"/>
    <property type="match status" value="1"/>
</dbReference>
<comment type="caution">
    <text evidence="2">The sequence shown here is derived from an EMBL/GenBank/DDBJ whole genome shotgun (WGS) entry which is preliminary data.</text>
</comment>
<reference evidence="2 3" key="1">
    <citation type="submission" date="2015-10" db="EMBL/GenBank/DDBJ databases">
        <authorList>
            <person name="Gilbert D.G."/>
        </authorList>
    </citation>
    <scope>NUCLEOTIDE SEQUENCE [LARGE SCALE GENOMIC DNA]</scope>
    <source>
        <strain evidence="2 3">NRRL B-16712</strain>
    </source>
</reference>
<dbReference type="RefSeq" id="WP_067696250.1">
    <property type="nucleotide sequence ID" value="NZ_LLZH01000268.1"/>
</dbReference>
<keyword evidence="1" id="KW-0460">Magnesium</keyword>
<gene>
    <name evidence="2" type="ORF">ADL15_25515</name>
</gene>
<dbReference type="InterPro" id="IPR050792">
    <property type="entry name" value="ADP-ribosylglycohydrolase"/>
</dbReference>
<feature type="binding site" evidence="1">
    <location>
        <position position="258"/>
    </location>
    <ligand>
        <name>Mg(2+)</name>
        <dbReference type="ChEBI" id="CHEBI:18420"/>
        <label>1</label>
    </ligand>
</feature>
<comment type="cofactor">
    <cofactor evidence="1">
        <name>Mg(2+)</name>
        <dbReference type="ChEBI" id="CHEBI:18420"/>
    </cofactor>
    <text evidence="1">Binds 2 magnesium ions per subunit.</text>
</comment>
<dbReference type="InterPro" id="IPR005502">
    <property type="entry name" value="Ribosyl_crysJ1"/>
</dbReference>
<evidence type="ECO:0000313" key="2">
    <source>
        <dbReference type="EMBL" id="KUL29944.1"/>
    </source>
</evidence>
<accession>A0A101JNA8</accession>
<dbReference type="PANTHER" id="PTHR16222:SF12">
    <property type="entry name" value="ADP-RIBOSYLGLYCOHYDROLASE-RELATED"/>
    <property type="match status" value="1"/>
</dbReference>
<evidence type="ECO:0008006" key="4">
    <source>
        <dbReference type="Google" id="ProtNLM"/>
    </source>
</evidence>
<feature type="binding site" evidence="1">
    <location>
        <position position="48"/>
    </location>
    <ligand>
        <name>Mg(2+)</name>
        <dbReference type="ChEBI" id="CHEBI:18420"/>
        <label>1</label>
    </ligand>
</feature>
<feature type="binding site" evidence="1">
    <location>
        <position position="49"/>
    </location>
    <ligand>
        <name>Mg(2+)</name>
        <dbReference type="ChEBI" id="CHEBI:18420"/>
        <label>1</label>
    </ligand>
</feature>
<dbReference type="Proteomes" id="UP000053244">
    <property type="component" value="Unassembled WGS sequence"/>
</dbReference>
<dbReference type="Pfam" id="PF03747">
    <property type="entry name" value="ADP_ribosyl_GH"/>
    <property type="match status" value="1"/>
</dbReference>
<proteinExistence type="predicted"/>
<dbReference type="PANTHER" id="PTHR16222">
    <property type="entry name" value="ADP-RIBOSYLGLYCOHYDROLASE"/>
    <property type="match status" value="1"/>
</dbReference>
<feature type="binding site" evidence="1">
    <location>
        <position position="259"/>
    </location>
    <ligand>
        <name>Mg(2+)</name>
        <dbReference type="ChEBI" id="CHEBI:18420"/>
        <label>1</label>
    </ligand>
</feature>
<dbReference type="OrthoDB" id="9798107at2"/>
<dbReference type="EMBL" id="LLZH01000268">
    <property type="protein sequence ID" value="KUL29944.1"/>
    <property type="molecule type" value="Genomic_DNA"/>
</dbReference>
<feature type="binding site" evidence="1">
    <location>
        <position position="50"/>
    </location>
    <ligand>
        <name>Mg(2+)</name>
        <dbReference type="ChEBI" id="CHEBI:18420"/>
        <label>1</label>
    </ligand>
</feature>
<evidence type="ECO:0000256" key="1">
    <source>
        <dbReference type="PIRSR" id="PIRSR605502-1"/>
    </source>
</evidence>
<sequence>MNRVAAVAAVRGLALGDAFGEAWLLRPAAEFESAVLERRLPDGPWPWTDDTAMALSVLRTLDRHGHIDQDVLATAFADAYAEDPYRSYGGSMHEVLRAIGQGEPWPVVTRRKFGGMGSWGNGAAMRVAPLGAWFADDLDAVTVQATRSAEVTHAHPEAVAGAVAVALAAAAAVRGAPAGDLITTVAAGTPDSEVASRLRRAARIAPSADPRHVAGMLGCGEQISAVDTVPYAIWCAARHLDDLTEALWATVLPGGDTDTTCAIAGGIIAARTTLAGIPSAWLTACEPLPPWLTPEPDTAADDDNQPWPD</sequence>
<dbReference type="InterPro" id="IPR036705">
    <property type="entry name" value="Ribosyl_crysJ1_sf"/>
</dbReference>
<evidence type="ECO:0000313" key="3">
    <source>
        <dbReference type="Proteomes" id="UP000053244"/>
    </source>
</evidence>
<dbReference type="AlphaFoldDB" id="A0A101JNA8"/>
<keyword evidence="3" id="KW-1185">Reference proteome</keyword>
<protein>
    <recommendedName>
        <fullName evidence="4">Hydrolase</fullName>
    </recommendedName>
</protein>
<dbReference type="GO" id="GO:0046872">
    <property type="term" value="F:metal ion binding"/>
    <property type="evidence" value="ECO:0007669"/>
    <property type="project" value="UniProtKB-KW"/>
</dbReference>
<name>A0A101JNA8_9ACTN</name>
<organism evidence="2 3">
    <name type="scientific">Actinoplanes awajinensis subsp. mycoplanecinus</name>
    <dbReference type="NCBI Taxonomy" id="135947"/>
    <lineage>
        <taxon>Bacteria</taxon>
        <taxon>Bacillati</taxon>
        <taxon>Actinomycetota</taxon>
        <taxon>Actinomycetes</taxon>
        <taxon>Micromonosporales</taxon>
        <taxon>Micromonosporaceae</taxon>
        <taxon>Actinoplanes</taxon>
    </lineage>
</organism>
<feature type="binding site" evidence="1">
    <location>
        <position position="256"/>
    </location>
    <ligand>
        <name>Mg(2+)</name>
        <dbReference type="ChEBI" id="CHEBI:18420"/>
        <label>1</label>
    </ligand>
</feature>
<dbReference type="SUPFAM" id="SSF101478">
    <property type="entry name" value="ADP-ribosylglycohydrolase"/>
    <property type="match status" value="1"/>
</dbReference>